<name>A0A370NX08_9BURK</name>
<sequence length="458" mass="51129">MKLRSKIAAIASLALIAGTAHAAVSADQAKQLGSTLTAVGAEKAANKDGTIPVYDGGLPTNLDPSGFKKDSGKWVNPFASEKPLFTITAANMDKYGDKLSEASKALFKRFPDYRMDVYKTHRTANWPQFFLDKTLHNATTAKLGKDGMAVEGADGGIPFPIPKSGLEVMYNQQLRYVGTAAKGWVRNIYVDSTGKIVQSGEVQYDQDYPYNWPADWPKNVDRQSFLRMALNFTGPTRAVGDANVWQDNTDFEDKPRRAYAYSASTRRVRLAPDISYDTPIASAGGVMVYDDAYMLSGKMDRWDMKLVGKKEMYIPYSSYDVHFNVKSDQLLGPKFMNPDFVRWELHRVWVVEATLKPGARHVYSKRVFYIDEDWSGAGVADMYDHAGKIYKGTFMGMTQLYDKQVPWSWPYWTYDLSTGAYAIASAAGDGPNLGWFILDKPHANSKFVPDAMQARSGR</sequence>
<reference evidence="3" key="1">
    <citation type="submission" date="2018-06" db="EMBL/GenBank/DDBJ databases">
        <authorList>
            <person name="Feng T."/>
            <person name="Jeon C.O."/>
        </authorList>
    </citation>
    <scope>NUCLEOTIDE SEQUENCE [LARGE SCALE GENOMIC DNA]</scope>
    <source>
        <strain evidence="3">S23</strain>
    </source>
</reference>
<dbReference type="InterPro" id="IPR010752">
    <property type="entry name" value="DUF1329"/>
</dbReference>
<gene>
    <name evidence="2" type="ORF">DN412_12145</name>
</gene>
<dbReference type="EMBL" id="QKWJ01000011">
    <property type="protein sequence ID" value="RDK10113.1"/>
    <property type="molecule type" value="Genomic_DNA"/>
</dbReference>
<evidence type="ECO:0000256" key="1">
    <source>
        <dbReference type="SAM" id="SignalP"/>
    </source>
</evidence>
<keyword evidence="1" id="KW-0732">Signal</keyword>
<accession>A0A370NX08</accession>
<dbReference type="AlphaFoldDB" id="A0A370NX08"/>
<dbReference type="RefSeq" id="WP_039013912.1">
    <property type="nucleotide sequence ID" value="NZ_QKWJ01000011.1"/>
</dbReference>
<dbReference type="Pfam" id="PF07044">
    <property type="entry name" value="DUF1329"/>
    <property type="match status" value="1"/>
</dbReference>
<feature type="signal peptide" evidence="1">
    <location>
        <begin position="1"/>
        <end position="22"/>
    </location>
</feature>
<dbReference type="Gene3D" id="2.50.20.10">
    <property type="entry name" value="Lipoprotein localisation LolA/LolB/LppX"/>
    <property type="match status" value="1"/>
</dbReference>
<evidence type="ECO:0000313" key="3">
    <source>
        <dbReference type="Proteomes" id="UP000255165"/>
    </source>
</evidence>
<protein>
    <submittedName>
        <fullName evidence="2">DUF1329 domain-containing protein</fullName>
    </submittedName>
</protein>
<comment type="caution">
    <text evidence="2">The sequence shown here is derived from an EMBL/GenBank/DDBJ whole genome shotgun (WGS) entry which is preliminary data.</text>
</comment>
<feature type="chain" id="PRO_5016985605" evidence="1">
    <location>
        <begin position="23"/>
        <end position="458"/>
    </location>
</feature>
<keyword evidence="3" id="KW-1185">Reference proteome</keyword>
<evidence type="ECO:0000313" key="2">
    <source>
        <dbReference type="EMBL" id="RDK10113.1"/>
    </source>
</evidence>
<proteinExistence type="predicted"/>
<dbReference type="Proteomes" id="UP000255165">
    <property type="component" value="Unassembled WGS sequence"/>
</dbReference>
<organism evidence="2 3">
    <name type="scientific">Cupriavidus lacunae</name>
    <dbReference type="NCBI Taxonomy" id="2666307"/>
    <lineage>
        <taxon>Bacteria</taxon>
        <taxon>Pseudomonadati</taxon>
        <taxon>Pseudomonadota</taxon>
        <taxon>Betaproteobacteria</taxon>
        <taxon>Burkholderiales</taxon>
        <taxon>Burkholderiaceae</taxon>
        <taxon>Cupriavidus</taxon>
    </lineage>
</organism>